<dbReference type="SUPFAM" id="SSF46785">
    <property type="entry name" value="Winged helix' DNA-binding domain"/>
    <property type="match status" value="1"/>
</dbReference>
<dbReference type="InterPro" id="IPR005119">
    <property type="entry name" value="LysR_subst-bd"/>
</dbReference>
<dbReference type="PROSITE" id="PS50931">
    <property type="entry name" value="HTH_LYSR"/>
    <property type="match status" value="1"/>
</dbReference>
<dbReference type="Gene3D" id="3.40.190.10">
    <property type="entry name" value="Periplasmic binding protein-like II"/>
    <property type="match status" value="2"/>
</dbReference>
<gene>
    <name evidence="6" type="ORF">CEG18_15820</name>
</gene>
<evidence type="ECO:0000256" key="3">
    <source>
        <dbReference type="ARBA" id="ARBA00023125"/>
    </source>
</evidence>
<dbReference type="Pfam" id="PF00126">
    <property type="entry name" value="HTH_1"/>
    <property type="match status" value="1"/>
</dbReference>
<dbReference type="InterPro" id="IPR050389">
    <property type="entry name" value="LysR-type_TF"/>
</dbReference>
<dbReference type="PANTHER" id="PTHR30118">
    <property type="entry name" value="HTH-TYPE TRANSCRIPTIONAL REGULATOR LEUO-RELATED"/>
    <property type="match status" value="1"/>
</dbReference>
<comment type="caution">
    <text evidence="6">The sequence shown here is derived from an EMBL/GenBank/DDBJ whole genome shotgun (WGS) entry which is preliminary data.</text>
</comment>
<dbReference type="Pfam" id="PF03466">
    <property type="entry name" value="LysR_substrate"/>
    <property type="match status" value="1"/>
</dbReference>
<dbReference type="AlphaFoldDB" id="A0A246F8D8"/>
<dbReference type="STRING" id="46680.GCA_000807755_00767"/>
<accession>A0A246F8D8</accession>
<dbReference type="EMBL" id="NJBA01000005">
    <property type="protein sequence ID" value="OWP49906.1"/>
    <property type="molecule type" value="Genomic_DNA"/>
</dbReference>
<evidence type="ECO:0000313" key="7">
    <source>
        <dbReference type="Proteomes" id="UP000198145"/>
    </source>
</evidence>
<dbReference type="InterPro" id="IPR036390">
    <property type="entry name" value="WH_DNA-bd_sf"/>
</dbReference>
<dbReference type="InterPro" id="IPR036388">
    <property type="entry name" value="WH-like_DNA-bd_sf"/>
</dbReference>
<evidence type="ECO:0000256" key="1">
    <source>
        <dbReference type="ARBA" id="ARBA00009437"/>
    </source>
</evidence>
<organism evidence="6 7">
    <name type="scientific">Pseudomonas nitroreducens</name>
    <dbReference type="NCBI Taxonomy" id="46680"/>
    <lineage>
        <taxon>Bacteria</taxon>
        <taxon>Pseudomonadati</taxon>
        <taxon>Pseudomonadota</taxon>
        <taxon>Gammaproteobacteria</taxon>
        <taxon>Pseudomonadales</taxon>
        <taxon>Pseudomonadaceae</taxon>
        <taxon>Pseudomonas</taxon>
    </lineage>
</organism>
<proteinExistence type="inferred from homology"/>
<evidence type="ECO:0000259" key="5">
    <source>
        <dbReference type="PROSITE" id="PS50931"/>
    </source>
</evidence>
<keyword evidence="4" id="KW-0804">Transcription</keyword>
<sequence length="302" mass="33131">MHDLYDLDLNLLSVFDAIYQQRSITRAARLMGLSQPAVSNALSRLRKHCGDPLFIKSHLGVTPTVAGHRLADHVRLAFESLREGWRQVPGREPTRPELRVSCIDCLQPLFLDTALARLGEEWRVTFYQPQRRVAFDELRGGQLDILLDIEQVVPFGYGIERIAVPADRYVFAYGAALEQPPITLADYLRLPQIQVSARRGGLCAVDLQLGLRGLRRNIACRVQSALAARLMLDRHPLGVTLPARMARLLGLSSRPLPLDEAVSFPVAIYIAPGLGDGGRVGGMARALASRLGDAGCSGLGDV</sequence>
<comment type="similarity">
    <text evidence="1">Belongs to the LysR transcriptional regulatory family.</text>
</comment>
<evidence type="ECO:0000256" key="4">
    <source>
        <dbReference type="ARBA" id="ARBA00023163"/>
    </source>
</evidence>
<dbReference type="Proteomes" id="UP000198145">
    <property type="component" value="Unassembled WGS sequence"/>
</dbReference>
<evidence type="ECO:0000313" key="6">
    <source>
        <dbReference type="EMBL" id="OWP49906.1"/>
    </source>
</evidence>
<dbReference type="SUPFAM" id="SSF53850">
    <property type="entry name" value="Periplasmic binding protein-like II"/>
    <property type="match status" value="1"/>
</dbReference>
<dbReference type="Gene3D" id="1.10.10.10">
    <property type="entry name" value="Winged helix-like DNA-binding domain superfamily/Winged helix DNA-binding domain"/>
    <property type="match status" value="1"/>
</dbReference>
<dbReference type="RefSeq" id="WP_088418604.1">
    <property type="nucleotide sequence ID" value="NZ_NJBA01000005.1"/>
</dbReference>
<dbReference type="GO" id="GO:0003700">
    <property type="term" value="F:DNA-binding transcription factor activity"/>
    <property type="evidence" value="ECO:0007669"/>
    <property type="project" value="InterPro"/>
</dbReference>
<name>A0A246F8D8_PSENT</name>
<feature type="domain" description="HTH lysR-type" evidence="5">
    <location>
        <begin position="7"/>
        <end position="64"/>
    </location>
</feature>
<dbReference type="eggNOG" id="COG0583">
    <property type="taxonomic scope" value="Bacteria"/>
</dbReference>
<dbReference type="InterPro" id="IPR000847">
    <property type="entry name" value="LysR_HTH_N"/>
</dbReference>
<reference evidence="6 7" key="1">
    <citation type="submission" date="2017-06" db="EMBL/GenBank/DDBJ databases">
        <title>Draft genome of Pseudomonas nitroreducens DF05.</title>
        <authorList>
            <person name="Iyer R."/>
        </authorList>
    </citation>
    <scope>NUCLEOTIDE SEQUENCE [LARGE SCALE GENOMIC DNA]</scope>
    <source>
        <strain evidence="6 7">DF05</strain>
    </source>
</reference>
<evidence type="ECO:0000256" key="2">
    <source>
        <dbReference type="ARBA" id="ARBA00023015"/>
    </source>
</evidence>
<dbReference type="PRINTS" id="PR00039">
    <property type="entry name" value="HTHLYSR"/>
</dbReference>
<dbReference type="GO" id="GO:0003677">
    <property type="term" value="F:DNA binding"/>
    <property type="evidence" value="ECO:0007669"/>
    <property type="project" value="UniProtKB-KW"/>
</dbReference>
<dbReference type="PANTHER" id="PTHR30118:SF15">
    <property type="entry name" value="TRANSCRIPTIONAL REGULATORY PROTEIN"/>
    <property type="match status" value="1"/>
</dbReference>
<keyword evidence="3" id="KW-0238">DNA-binding</keyword>
<keyword evidence="2" id="KW-0805">Transcription regulation</keyword>
<protein>
    <submittedName>
        <fullName evidence="6">Transcriptional regulator</fullName>
    </submittedName>
</protein>